<dbReference type="InterPro" id="IPR017871">
    <property type="entry name" value="ABC_transporter-like_CS"/>
</dbReference>
<dbReference type="GO" id="GO:0015910">
    <property type="term" value="P:long-chain fatty acid import into peroxisome"/>
    <property type="evidence" value="ECO:0007669"/>
    <property type="project" value="TreeGrafter"/>
</dbReference>
<keyword evidence="7 8" id="KW-0472">Membrane</keyword>
<dbReference type="InterPro" id="IPR011527">
    <property type="entry name" value="ABC1_TM_dom"/>
</dbReference>
<feature type="transmembrane region" description="Helical" evidence="8">
    <location>
        <begin position="196"/>
        <end position="214"/>
    </location>
</feature>
<dbReference type="Gene3D" id="3.40.50.300">
    <property type="entry name" value="P-loop containing nucleotide triphosphate hydrolases"/>
    <property type="match status" value="1"/>
</dbReference>
<evidence type="ECO:0000313" key="12">
    <source>
        <dbReference type="EMBL" id="JAB71425.1"/>
    </source>
</evidence>
<dbReference type="SMART" id="SM00382">
    <property type="entry name" value="AAA"/>
    <property type="match status" value="1"/>
</dbReference>
<dbReference type="GO" id="GO:0007031">
    <property type="term" value="P:peroxisome organization"/>
    <property type="evidence" value="ECO:0007669"/>
    <property type="project" value="TreeGrafter"/>
</dbReference>
<feature type="transmembrane region" description="Helical" evidence="8">
    <location>
        <begin position="104"/>
        <end position="124"/>
    </location>
</feature>
<evidence type="ECO:0000256" key="1">
    <source>
        <dbReference type="ARBA" id="ARBA00008575"/>
    </source>
</evidence>
<evidence type="ECO:0000256" key="9">
    <source>
        <dbReference type="SAM" id="SignalP"/>
    </source>
</evidence>
<keyword evidence="5" id="KW-0067">ATP-binding</keyword>
<evidence type="ECO:0000259" key="10">
    <source>
        <dbReference type="PROSITE" id="PS50893"/>
    </source>
</evidence>
<dbReference type="EMBL" id="GANP01013043">
    <property type="protein sequence ID" value="JAB71425.1"/>
    <property type="molecule type" value="mRNA"/>
</dbReference>
<dbReference type="SUPFAM" id="SSF90123">
    <property type="entry name" value="ABC transporter transmembrane region"/>
    <property type="match status" value="1"/>
</dbReference>
<dbReference type="GO" id="GO:0005778">
    <property type="term" value="C:peroxisomal membrane"/>
    <property type="evidence" value="ECO:0007669"/>
    <property type="project" value="TreeGrafter"/>
</dbReference>
<keyword evidence="3 8" id="KW-0812">Transmembrane</keyword>
<organism evidence="12">
    <name type="scientific">Ixodes ricinus</name>
    <name type="common">Common tick</name>
    <name type="synonym">Acarus ricinus</name>
    <dbReference type="NCBI Taxonomy" id="34613"/>
    <lineage>
        <taxon>Eukaryota</taxon>
        <taxon>Metazoa</taxon>
        <taxon>Ecdysozoa</taxon>
        <taxon>Arthropoda</taxon>
        <taxon>Chelicerata</taxon>
        <taxon>Arachnida</taxon>
        <taxon>Acari</taxon>
        <taxon>Parasitiformes</taxon>
        <taxon>Ixodida</taxon>
        <taxon>Ixodoidea</taxon>
        <taxon>Ixodidae</taxon>
        <taxon>Ixodinae</taxon>
        <taxon>Ixodes</taxon>
    </lineage>
</organism>
<dbReference type="InterPro" id="IPR003439">
    <property type="entry name" value="ABC_transporter-like_ATP-bd"/>
</dbReference>
<dbReference type="PROSITE" id="PS50893">
    <property type="entry name" value="ABC_TRANSPORTER_2"/>
    <property type="match status" value="1"/>
</dbReference>
<dbReference type="GO" id="GO:0016887">
    <property type="term" value="F:ATP hydrolysis activity"/>
    <property type="evidence" value="ECO:0007669"/>
    <property type="project" value="InterPro"/>
</dbReference>
<reference evidence="12" key="1">
    <citation type="journal article" date="2015" name="Sci. Rep.">
        <title>Tissue- and time-dependent transcription in Ixodes ricinus salivary glands and midguts when blood feeding on the vertebrate host.</title>
        <authorList>
            <person name="Kotsyfakis M."/>
            <person name="Schwarz A."/>
            <person name="Erhart J."/>
            <person name="Ribeiro J.M."/>
        </authorList>
    </citation>
    <scope>NUCLEOTIDE SEQUENCE</scope>
    <source>
        <tissue evidence="12">Salivary gland and midgut</tissue>
    </source>
</reference>
<dbReference type="InterPro" id="IPR036640">
    <property type="entry name" value="ABC1_TM_sf"/>
</dbReference>
<dbReference type="Pfam" id="PF00005">
    <property type="entry name" value="ABC_tran"/>
    <property type="match status" value="1"/>
</dbReference>
<feature type="signal peptide" evidence="9">
    <location>
        <begin position="1"/>
        <end position="18"/>
    </location>
</feature>
<evidence type="ECO:0000256" key="5">
    <source>
        <dbReference type="ARBA" id="ARBA00022840"/>
    </source>
</evidence>
<dbReference type="GO" id="GO:0005324">
    <property type="term" value="F:long-chain fatty acid transmembrane transporter activity"/>
    <property type="evidence" value="ECO:0007669"/>
    <property type="project" value="TreeGrafter"/>
</dbReference>
<dbReference type="PANTHER" id="PTHR11384">
    <property type="entry name" value="ATP-BINDING CASSETTE, SUB-FAMILY D MEMBER"/>
    <property type="match status" value="1"/>
</dbReference>
<protein>
    <submittedName>
        <fullName evidence="12">Uncharacterized protein</fullName>
    </submittedName>
</protein>
<dbReference type="Gene3D" id="1.20.1560.10">
    <property type="entry name" value="ABC transporter type 1, transmembrane domain"/>
    <property type="match status" value="1"/>
</dbReference>
<evidence type="ECO:0000256" key="8">
    <source>
        <dbReference type="SAM" id="Phobius"/>
    </source>
</evidence>
<accession>V5GM86</accession>
<dbReference type="SUPFAM" id="SSF52540">
    <property type="entry name" value="P-loop containing nucleoside triphosphate hydrolases"/>
    <property type="match status" value="1"/>
</dbReference>
<dbReference type="GO" id="GO:0042760">
    <property type="term" value="P:very long-chain fatty acid catabolic process"/>
    <property type="evidence" value="ECO:0007669"/>
    <property type="project" value="TreeGrafter"/>
</dbReference>
<dbReference type="PANTHER" id="PTHR11384:SF59">
    <property type="entry name" value="LYSOSOMAL COBALAMIN TRANSPORTER ABCD4"/>
    <property type="match status" value="1"/>
</dbReference>
<evidence type="ECO:0000256" key="6">
    <source>
        <dbReference type="ARBA" id="ARBA00022989"/>
    </source>
</evidence>
<dbReference type="PROSITE" id="PS00211">
    <property type="entry name" value="ABC_TRANSPORTER_1"/>
    <property type="match status" value="1"/>
</dbReference>
<feature type="transmembrane region" description="Helical" evidence="8">
    <location>
        <begin position="226"/>
        <end position="247"/>
    </location>
</feature>
<keyword evidence="9" id="KW-0732">Signal</keyword>
<feature type="domain" description="ABC transporter" evidence="10">
    <location>
        <begin position="304"/>
        <end position="518"/>
    </location>
</feature>
<dbReference type="AlphaFoldDB" id="V5GM86"/>
<dbReference type="InterPro" id="IPR003593">
    <property type="entry name" value="AAA+_ATPase"/>
</dbReference>
<dbReference type="GO" id="GO:0005524">
    <property type="term" value="F:ATP binding"/>
    <property type="evidence" value="ECO:0007669"/>
    <property type="project" value="UniProtKB-KW"/>
</dbReference>
<name>V5GM86_IXORI</name>
<comment type="similarity">
    <text evidence="1">Belongs to the ABC transporter superfamily. ABCD family. Peroxisomal fatty acyl CoA transporter (TC 3.A.1.203) subfamily.</text>
</comment>
<dbReference type="PROSITE" id="PS50929">
    <property type="entry name" value="ABC_TM1F"/>
    <property type="match status" value="1"/>
</dbReference>
<dbReference type="InterPro" id="IPR050835">
    <property type="entry name" value="ABC_transporter_sub-D"/>
</dbReference>
<keyword evidence="2" id="KW-0813">Transport</keyword>
<dbReference type="InterPro" id="IPR027417">
    <property type="entry name" value="P-loop_NTPase"/>
</dbReference>
<sequence>MQTLMAVGLIFAISKMRALRTFVANTAGVQWRRILTEDLQGLYFSAKNHYTLNVLETTLDNPDQRMSQDVDRFCRKLAEALPPTFVAPFTTCYYIYKAYQVSGWMGPLSTFLFFLVFTVLNKFLMSPVVPRVYEQEKQEGHFRFEHSRIRAHSESIAFLDGEPIELDNTNGILQKVVKAQQSVVNRQLPVTFGVHMFDYLGSILSLLVIAVPIFNGAYDGEPAAKLAGIISANAFVTIYLISCYSSLVDLSGSVTVIAGNTHRIAALRERLQALIENNAKVPEIKARDGSAGDDDDVSDEKPSIELMDVTYKSPRDGSVLVDKLTIMLDCKRNVLVTGASGTGKTTLLRVIKKLRDIEGGHIRSKNSALIAFMPQIPWLTSGSLRKQIRYPSKDACDHLTDEDAEMQHLLQVTGLKHLLESAYSLDEELDAAWYSALSPGEKQRLSWARLLYHRPRLAFLDEATSALDSEATARLHKECAERGIVTVAVGYERAVEGWEPGLVLELKGENGYWNVVQKESAA</sequence>
<feature type="domain" description="ABC transmembrane type-1" evidence="11">
    <location>
        <begin position="64"/>
        <end position="266"/>
    </location>
</feature>
<dbReference type="Pfam" id="PF06472">
    <property type="entry name" value="ABC_membrane_2"/>
    <property type="match status" value="1"/>
</dbReference>
<dbReference type="GO" id="GO:0140359">
    <property type="term" value="F:ABC-type transporter activity"/>
    <property type="evidence" value="ECO:0007669"/>
    <property type="project" value="InterPro"/>
</dbReference>
<evidence type="ECO:0000256" key="2">
    <source>
        <dbReference type="ARBA" id="ARBA00022448"/>
    </source>
</evidence>
<proteinExistence type="evidence at transcript level"/>
<keyword evidence="6 8" id="KW-1133">Transmembrane helix</keyword>
<evidence type="ECO:0000256" key="3">
    <source>
        <dbReference type="ARBA" id="ARBA00022692"/>
    </source>
</evidence>
<feature type="chain" id="PRO_5004733813" evidence="9">
    <location>
        <begin position="19"/>
        <end position="522"/>
    </location>
</feature>
<dbReference type="GO" id="GO:0006635">
    <property type="term" value="P:fatty acid beta-oxidation"/>
    <property type="evidence" value="ECO:0007669"/>
    <property type="project" value="TreeGrafter"/>
</dbReference>
<evidence type="ECO:0000256" key="4">
    <source>
        <dbReference type="ARBA" id="ARBA00022741"/>
    </source>
</evidence>
<keyword evidence="4" id="KW-0547">Nucleotide-binding</keyword>
<evidence type="ECO:0000259" key="11">
    <source>
        <dbReference type="PROSITE" id="PS50929"/>
    </source>
</evidence>
<evidence type="ECO:0000256" key="7">
    <source>
        <dbReference type="ARBA" id="ARBA00023136"/>
    </source>
</evidence>